<dbReference type="CDD" id="cd00090">
    <property type="entry name" value="HTH_ARSR"/>
    <property type="match status" value="1"/>
</dbReference>
<dbReference type="Proteomes" id="UP000199310">
    <property type="component" value="Unassembled WGS sequence"/>
</dbReference>
<reference evidence="3" key="1">
    <citation type="submission" date="2016-10" db="EMBL/GenBank/DDBJ databases">
        <authorList>
            <person name="Varghese N."/>
            <person name="Submissions S."/>
        </authorList>
    </citation>
    <scope>NUCLEOTIDE SEQUENCE [LARGE SCALE GENOMIC DNA]</scope>
    <source>
        <strain evidence="3">DSM 3695</strain>
    </source>
</reference>
<dbReference type="OrthoDB" id="9799175at2"/>
<dbReference type="PROSITE" id="PS50987">
    <property type="entry name" value="HTH_ARSR_2"/>
    <property type="match status" value="1"/>
</dbReference>
<name>A0A1I0S765_9BACT</name>
<dbReference type="GO" id="GO:0003700">
    <property type="term" value="F:DNA-binding transcription factor activity"/>
    <property type="evidence" value="ECO:0007669"/>
    <property type="project" value="InterPro"/>
</dbReference>
<feature type="domain" description="HTH arsR-type" evidence="1">
    <location>
        <begin position="1"/>
        <end position="90"/>
    </location>
</feature>
<dbReference type="PANTHER" id="PTHR38600">
    <property type="entry name" value="TRANSCRIPTIONAL REGULATORY PROTEIN"/>
    <property type="match status" value="1"/>
</dbReference>
<dbReference type="InterPro" id="IPR001845">
    <property type="entry name" value="HTH_ArsR_DNA-bd_dom"/>
</dbReference>
<evidence type="ECO:0000313" key="2">
    <source>
        <dbReference type="EMBL" id="SEW51428.1"/>
    </source>
</evidence>
<dbReference type="InterPro" id="IPR036390">
    <property type="entry name" value="WH_DNA-bd_sf"/>
</dbReference>
<dbReference type="RefSeq" id="WP_089897778.1">
    <property type="nucleotide sequence ID" value="NZ_FOJG01000002.1"/>
</dbReference>
<dbReference type="InterPro" id="IPR036388">
    <property type="entry name" value="WH-like_DNA-bd_sf"/>
</dbReference>
<protein>
    <submittedName>
        <fullName evidence="2">DNA-binding transcriptional regulator, ArsR family</fullName>
    </submittedName>
</protein>
<organism evidence="2 3">
    <name type="scientific">Chitinophaga arvensicola</name>
    <dbReference type="NCBI Taxonomy" id="29529"/>
    <lineage>
        <taxon>Bacteria</taxon>
        <taxon>Pseudomonadati</taxon>
        <taxon>Bacteroidota</taxon>
        <taxon>Chitinophagia</taxon>
        <taxon>Chitinophagales</taxon>
        <taxon>Chitinophagaceae</taxon>
        <taxon>Chitinophaga</taxon>
    </lineage>
</organism>
<dbReference type="SUPFAM" id="SSF46785">
    <property type="entry name" value="Winged helix' DNA-binding domain"/>
    <property type="match status" value="1"/>
</dbReference>
<dbReference type="Pfam" id="PF01022">
    <property type="entry name" value="HTH_5"/>
    <property type="match status" value="1"/>
</dbReference>
<evidence type="ECO:0000259" key="1">
    <source>
        <dbReference type="PROSITE" id="PS50987"/>
    </source>
</evidence>
<proteinExistence type="predicted"/>
<keyword evidence="2" id="KW-0238">DNA-binding</keyword>
<dbReference type="GO" id="GO:0003677">
    <property type="term" value="F:DNA binding"/>
    <property type="evidence" value="ECO:0007669"/>
    <property type="project" value="UniProtKB-KW"/>
</dbReference>
<evidence type="ECO:0000313" key="3">
    <source>
        <dbReference type="Proteomes" id="UP000199310"/>
    </source>
</evidence>
<sequence>MKARRDVFQAIADPTRRAIIGLLAKETLTLNTVADNFNMSQPAISKHMRILTECGLVVIVKQGRERHCSASFSALQEVAQWAAQYRHFWSNRLDTLEQLLNE</sequence>
<dbReference type="PRINTS" id="PR00778">
    <property type="entry name" value="HTHARSR"/>
</dbReference>
<accession>A0A1I0S765</accession>
<dbReference type="SMART" id="SM00418">
    <property type="entry name" value="HTH_ARSR"/>
    <property type="match status" value="1"/>
</dbReference>
<dbReference type="AlphaFoldDB" id="A0A1I0S765"/>
<gene>
    <name evidence="2" type="ORF">SAMN04488122_4237</name>
</gene>
<dbReference type="EMBL" id="FOJG01000002">
    <property type="protein sequence ID" value="SEW51428.1"/>
    <property type="molecule type" value="Genomic_DNA"/>
</dbReference>
<dbReference type="PANTHER" id="PTHR38600:SF2">
    <property type="entry name" value="SLL0088 PROTEIN"/>
    <property type="match status" value="1"/>
</dbReference>
<dbReference type="NCBIfam" id="NF033788">
    <property type="entry name" value="HTH_metalloreg"/>
    <property type="match status" value="1"/>
</dbReference>
<dbReference type="STRING" id="29529.SAMN04488122_4237"/>
<dbReference type="Gene3D" id="1.10.10.10">
    <property type="entry name" value="Winged helix-like DNA-binding domain superfamily/Winged helix DNA-binding domain"/>
    <property type="match status" value="1"/>
</dbReference>
<keyword evidence="3" id="KW-1185">Reference proteome</keyword>
<dbReference type="InterPro" id="IPR011991">
    <property type="entry name" value="ArsR-like_HTH"/>
</dbReference>